<dbReference type="Proteomes" id="UP000799770">
    <property type="component" value="Unassembled WGS sequence"/>
</dbReference>
<dbReference type="OrthoDB" id="3799835at2759"/>
<evidence type="ECO:0000313" key="2">
    <source>
        <dbReference type="Proteomes" id="UP000799770"/>
    </source>
</evidence>
<protein>
    <submittedName>
        <fullName evidence="1">Uncharacterized protein</fullName>
    </submittedName>
</protein>
<dbReference type="EMBL" id="ML977319">
    <property type="protein sequence ID" value="KAF2117012.1"/>
    <property type="molecule type" value="Genomic_DNA"/>
</dbReference>
<name>A0A6A5ZC21_9PLEO</name>
<gene>
    <name evidence="1" type="ORF">BDV96DRAFT_17317</name>
</gene>
<accession>A0A6A5ZC21</accession>
<organism evidence="1 2">
    <name type="scientific">Lophiotrema nucula</name>
    <dbReference type="NCBI Taxonomy" id="690887"/>
    <lineage>
        <taxon>Eukaryota</taxon>
        <taxon>Fungi</taxon>
        <taxon>Dikarya</taxon>
        <taxon>Ascomycota</taxon>
        <taxon>Pezizomycotina</taxon>
        <taxon>Dothideomycetes</taxon>
        <taxon>Pleosporomycetidae</taxon>
        <taxon>Pleosporales</taxon>
        <taxon>Lophiotremataceae</taxon>
        <taxon>Lophiotrema</taxon>
    </lineage>
</organism>
<proteinExistence type="predicted"/>
<keyword evidence="2" id="KW-1185">Reference proteome</keyword>
<sequence length="390" mass="44392">MQPRMAIRTASRGADASHLAQFPFMKLPREVRDCIYEMVNHLEAEFVHVEYDSVRAPLSYPSLTPACDMTDVEDNDDFLVDPITPDLENWYDDLGHIDGDVVKPEPIYHQRDLDHRIGGSTHVLAYRLIVLPLALVSKEIYTEILETTDTKSPRFRDISRIIRATVHRQRIFAPPPSFFKICTNSRLTLKSKDLMATSYFLQTLPMHVRSCFLEVVIASEQVTTPEHYAAGDVAWTWTEDNECGPYLTFIRRMLPNIRAIAIEVPSLNDPIDHYRIAAPHRLCRLLKEESVDMVRFLYRRSLGATPSQTSPLLENLVGLVEGETVYDPGVPPPGHEWEYTDVPKRFIGVIEDSNYLGAETVVRITRHDDPDATRSKLAGLKVPQTWAPSP</sequence>
<evidence type="ECO:0000313" key="1">
    <source>
        <dbReference type="EMBL" id="KAF2117012.1"/>
    </source>
</evidence>
<reference evidence="1" key="1">
    <citation type="journal article" date="2020" name="Stud. Mycol.">
        <title>101 Dothideomycetes genomes: a test case for predicting lifestyles and emergence of pathogens.</title>
        <authorList>
            <person name="Haridas S."/>
            <person name="Albert R."/>
            <person name="Binder M."/>
            <person name="Bloem J."/>
            <person name="Labutti K."/>
            <person name="Salamov A."/>
            <person name="Andreopoulos B."/>
            <person name="Baker S."/>
            <person name="Barry K."/>
            <person name="Bills G."/>
            <person name="Bluhm B."/>
            <person name="Cannon C."/>
            <person name="Castanera R."/>
            <person name="Culley D."/>
            <person name="Daum C."/>
            <person name="Ezra D."/>
            <person name="Gonzalez J."/>
            <person name="Henrissat B."/>
            <person name="Kuo A."/>
            <person name="Liang C."/>
            <person name="Lipzen A."/>
            <person name="Lutzoni F."/>
            <person name="Magnuson J."/>
            <person name="Mondo S."/>
            <person name="Nolan M."/>
            <person name="Ohm R."/>
            <person name="Pangilinan J."/>
            <person name="Park H.-J."/>
            <person name="Ramirez L."/>
            <person name="Alfaro M."/>
            <person name="Sun H."/>
            <person name="Tritt A."/>
            <person name="Yoshinaga Y."/>
            <person name="Zwiers L.-H."/>
            <person name="Turgeon B."/>
            <person name="Goodwin S."/>
            <person name="Spatafora J."/>
            <person name="Crous P."/>
            <person name="Grigoriev I."/>
        </authorList>
    </citation>
    <scope>NUCLEOTIDE SEQUENCE</scope>
    <source>
        <strain evidence="1">CBS 627.86</strain>
    </source>
</reference>
<dbReference type="AlphaFoldDB" id="A0A6A5ZC21"/>